<dbReference type="AlphaFoldDB" id="A0AAN6RLL4"/>
<feature type="non-terminal residue" evidence="1">
    <location>
        <position position="130"/>
    </location>
</feature>
<sequence length="130" mass="14540">MAPESRLCSTCRSITLQALYRGTDYYHLGAECDLCDLIRPALMAQPDLAEGDELPQVTLRVDDTQQDSRLTAKGVLREAAHDMKQELFARIPGVRNITPKVKEYPFSRLTASTPWSMITMLKVTPLDGTL</sequence>
<dbReference type="EMBL" id="MU856701">
    <property type="protein sequence ID" value="KAK3896402.1"/>
    <property type="molecule type" value="Genomic_DNA"/>
</dbReference>
<keyword evidence="2" id="KW-1185">Reference proteome</keyword>
<reference evidence="1" key="1">
    <citation type="journal article" date="2023" name="Mol. Phylogenet. Evol.">
        <title>Genome-scale phylogeny and comparative genomics of the fungal order Sordariales.</title>
        <authorList>
            <person name="Hensen N."/>
            <person name="Bonometti L."/>
            <person name="Westerberg I."/>
            <person name="Brannstrom I.O."/>
            <person name="Guillou S."/>
            <person name="Cros-Aarteil S."/>
            <person name="Calhoun S."/>
            <person name="Haridas S."/>
            <person name="Kuo A."/>
            <person name="Mondo S."/>
            <person name="Pangilinan J."/>
            <person name="Riley R."/>
            <person name="LaButti K."/>
            <person name="Andreopoulos B."/>
            <person name="Lipzen A."/>
            <person name="Chen C."/>
            <person name="Yan M."/>
            <person name="Daum C."/>
            <person name="Ng V."/>
            <person name="Clum A."/>
            <person name="Steindorff A."/>
            <person name="Ohm R.A."/>
            <person name="Martin F."/>
            <person name="Silar P."/>
            <person name="Natvig D.O."/>
            <person name="Lalanne C."/>
            <person name="Gautier V."/>
            <person name="Ament-Velasquez S.L."/>
            <person name="Kruys A."/>
            <person name="Hutchinson M.I."/>
            <person name="Powell A.J."/>
            <person name="Barry K."/>
            <person name="Miller A.N."/>
            <person name="Grigoriev I.V."/>
            <person name="Debuchy R."/>
            <person name="Gladieux P."/>
            <person name="Hiltunen Thoren M."/>
            <person name="Johannesson H."/>
        </authorList>
    </citation>
    <scope>NUCLEOTIDE SEQUENCE</scope>
    <source>
        <strain evidence="1">CBS 103.79</strain>
    </source>
</reference>
<comment type="caution">
    <text evidence="1">The sequence shown here is derived from an EMBL/GenBank/DDBJ whole genome shotgun (WGS) entry which is preliminary data.</text>
</comment>
<reference evidence="1" key="2">
    <citation type="submission" date="2023-05" db="EMBL/GenBank/DDBJ databases">
        <authorList>
            <consortium name="Lawrence Berkeley National Laboratory"/>
            <person name="Steindorff A."/>
            <person name="Hensen N."/>
            <person name="Bonometti L."/>
            <person name="Westerberg I."/>
            <person name="Brannstrom I.O."/>
            <person name="Guillou S."/>
            <person name="Cros-Aarteil S."/>
            <person name="Calhoun S."/>
            <person name="Haridas S."/>
            <person name="Kuo A."/>
            <person name="Mondo S."/>
            <person name="Pangilinan J."/>
            <person name="Riley R."/>
            <person name="Labutti K."/>
            <person name="Andreopoulos B."/>
            <person name="Lipzen A."/>
            <person name="Chen C."/>
            <person name="Yanf M."/>
            <person name="Daum C."/>
            <person name="Ng V."/>
            <person name="Clum A."/>
            <person name="Ohm R."/>
            <person name="Martin F."/>
            <person name="Silar P."/>
            <person name="Natvig D."/>
            <person name="Lalanne C."/>
            <person name="Gautier V."/>
            <person name="Ament-Velasquez S.L."/>
            <person name="Kruys A."/>
            <person name="Hutchinson M.I."/>
            <person name="Powell A.J."/>
            <person name="Barry K."/>
            <person name="Miller A.N."/>
            <person name="Grigoriev I.V."/>
            <person name="Debuchy R."/>
            <person name="Gladieux P."/>
            <person name="Thoren M.H."/>
            <person name="Johannesson H."/>
        </authorList>
    </citation>
    <scope>NUCLEOTIDE SEQUENCE</scope>
    <source>
        <strain evidence="1">CBS 103.79</strain>
    </source>
</reference>
<protein>
    <submittedName>
        <fullName evidence="1">Uncharacterized protein</fullName>
    </submittedName>
</protein>
<gene>
    <name evidence="1" type="ORF">C8A05DRAFT_20613</name>
</gene>
<evidence type="ECO:0000313" key="2">
    <source>
        <dbReference type="Proteomes" id="UP001303889"/>
    </source>
</evidence>
<name>A0AAN6RLL4_9PEZI</name>
<dbReference type="Proteomes" id="UP001303889">
    <property type="component" value="Unassembled WGS sequence"/>
</dbReference>
<organism evidence="1 2">
    <name type="scientific">Staphylotrichum tortipilum</name>
    <dbReference type="NCBI Taxonomy" id="2831512"/>
    <lineage>
        <taxon>Eukaryota</taxon>
        <taxon>Fungi</taxon>
        <taxon>Dikarya</taxon>
        <taxon>Ascomycota</taxon>
        <taxon>Pezizomycotina</taxon>
        <taxon>Sordariomycetes</taxon>
        <taxon>Sordariomycetidae</taxon>
        <taxon>Sordariales</taxon>
        <taxon>Chaetomiaceae</taxon>
        <taxon>Staphylotrichum</taxon>
    </lineage>
</organism>
<accession>A0AAN6RLL4</accession>
<evidence type="ECO:0000313" key="1">
    <source>
        <dbReference type="EMBL" id="KAK3896402.1"/>
    </source>
</evidence>
<proteinExistence type="predicted"/>